<dbReference type="Gene3D" id="3.30.559.10">
    <property type="entry name" value="Chloramphenicol acetyltransferase-like domain"/>
    <property type="match status" value="1"/>
</dbReference>
<accession>A0A4U1BH19</accession>
<evidence type="ECO:0000256" key="8">
    <source>
        <dbReference type="SAM" id="MobiDB-lite"/>
    </source>
</evidence>
<keyword evidence="12" id="KW-1185">Reference proteome</keyword>
<evidence type="ECO:0000256" key="2">
    <source>
        <dbReference type="ARBA" id="ARBA00007317"/>
    </source>
</evidence>
<evidence type="ECO:0000256" key="6">
    <source>
        <dbReference type="ARBA" id="ARBA00023315"/>
    </source>
</evidence>
<evidence type="ECO:0000256" key="3">
    <source>
        <dbReference type="ARBA" id="ARBA00011484"/>
    </source>
</evidence>
<dbReference type="InterPro" id="IPR003016">
    <property type="entry name" value="2-oxoA_DH_lipoyl-BS"/>
</dbReference>
<dbReference type="CDD" id="cd06849">
    <property type="entry name" value="lipoyl_domain"/>
    <property type="match status" value="1"/>
</dbReference>
<evidence type="ECO:0000259" key="10">
    <source>
        <dbReference type="PROSITE" id="PS51826"/>
    </source>
</evidence>
<dbReference type="AlphaFoldDB" id="A0A4U1BH19"/>
<keyword evidence="6 7" id="KW-0012">Acyltransferase</keyword>
<feature type="compositionally biased region" description="Low complexity" evidence="8">
    <location>
        <begin position="94"/>
        <end position="108"/>
    </location>
</feature>
<name>A0A4U1BH19_9GAMM</name>
<protein>
    <recommendedName>
        <fullName evidence="7">Dihydrolipoamide acetyltransferase component of pyruvate dehydrogenase complex</fullName>
        <ecNumber evidence="7">2.3.1.-</ecNumber>
    </recommendedName>
</protein>
<comment type="similarity">
    <text evidence="2 7">Belongs to the 2-oxoacid dehydrogenase family.</text>
</comment>
<evidence type="ECO:0000256" key="4">
    <source>
        <dbReference type="ARBA" id="ARBA00022679"/>
    </source>
</evidence>
<keyword evidence="5 7" id="KW-0450">Lipoyl</keyword>
<dbReference type="InterPro" id="IPR036625">
    <property type="entry name" value="E3-bd_dom_sf"/>
</dbReference>
<dbReference type="Proteomes" id="UP000305674">
    <property type="component" value="Unassembled WGS sequence"/>
</dbReference>
<evidence type="ECO:0000259" key="9">
    <source>
        <dbReference type="PROSITE" id="PS50968"/>
    </source>
</evidence>
<dbReference type="OrthoDB" id="9805770at2"/>
<dbReference type="SUPFAM" id="SSF51230">
    <property type="entry name" value="Single hybrid motif"/>
    <property type="match status" value="1"/>
</dbReference>
<dbReference type="Pfam" id="PF00364">
    <property type="entry name" value="Biotin_lipoyl"/>
    <property type="match status" value="1"/>
</dbReference>
<evidence type="ECO:0000256" key="1">
    <source>
        <dbReference type="ARBA" id="ARBA00001938"/>
    </source>
</evidence>
<dbReference type="GO" id="GO:0005737">
    <property type="term" value="C:cytoplasm"/>
    <property type="evidence" value="ECO:0007669"/>
    <property type="project" value="TreeGrafter"/>
</dbReference>
<dbReference type="PROSITE" id="PS51826">
    <property type="entry name" value="PSBD"/>
    <property type="match status" value="1"/>
</dbReference>
<evidence type="ECO:0000256" key="5">
    <source>
        <dbReference type="ARBA" id="ARBA00022823"/>
    </source>
</evidence>
<feature type="domain" description="Lipoyl-binding" evidence="9">
    <location>
        <begin position="5"/>
        <end position="80"/>
    </location>
</feature>
<dbReference type="SUPFAM" id="SSF47005">
    <property type="entry name" value="Peripheral subunit-binding domain of 2-oxo acid dehydrogenase complex"/>
    <property type="match status" value="1"/>
</dbReference>
<reference evidence="11 12" key="1">
    <citation type="submission" date="2019-04" db="EMBL/GenBank/DDBJ databases">
        <authorList>
            <person name="Hwang J.C."/>
        </authorList>
    </citation>
    <scope>NUCLEOTIDE SEQUENCE [LARGE SCALE GENOMIC DNA]</scope>
    <source>
        <strain evidence="11 12">IMCC35001</strain>
    </source>
</reference>
<evidence type="ECO:0000313" key="12">
    <source>
        <dbReference type="Proteomes" id="UP000305674"/>
    </source>
</evidence>
<dbReference type="GO" id="GO:0016407">
    <property type="term" value="F:acetyltransferase activity"/>
    <property type="evidence" value="ECO:0007669"/>
    <property type="project" value="TreeGrafter"/>
</dbReference>
<feature type="domain" description="Peripheral subunit-binding (PSBD)" evidence="10">
    <location>
        <begin position="135"/>
        <end position="172"/>
    </location>
</feature>
<dbReference type="InterPro" id="IPR011053">
    <property type="entry name" value="Single_hybrid_motif"/>
</dbReference>
<dbReference type="PROSITE" id="PS50968">
    <property type="entry name" value="BIOTINYL_LIPOYL"/>
    <property type="match status" value="1"/>
</dbReference>
<dbReference type="PANTHER" id="PTHR43178:SF5">
    <property type="entry name" value="LIPOAMIDE ACYLTRANSFERASE COMPONENT OF BRANCHED-CHAIN ALPHA-KETO ACID DEHYDROGENASE COMPLEX, MITOCHONDRIAL"/>
    <property type="match status" value="1"/>
</dbReference>
<organism evidence="11 12">
    <name type="scientific">Ferrimonas sediminicola</name>
    <dbReference type="NCBI Taxonomy" id="2569538"/>
    <lineage>
        <taxon>Bacteria</taxon>
        <taxon>Pseudomonadati</taxon>
        <taxon>Pseudomonadota</taxon>
        <taxon>Gammaproteobacteria</taxon>
        <taxon>Alteromonadales</taxon>
        <taxon>Ferrimonadaceae</taxon>
        <taxon>Ferrimonas</taxon>
    </lineage>
</organism>
<dbReference type="InterPro" id="IPR004167">
    <property type="entry name" value="PSBD"/>
</dbReference>
<dbReference type="PANTHER" id="PTHR43178">
    <property type="entry name" value="DIHYDROLIPOAMIDE ACETYLTRANSFERASE COMPONENT OF PYRUVATE DEHYDROGENASE COMPLEX"/>
    <property type="match status" value="1"/>
</dbReference>
<keyword evidence="4 7" id="KW-0808">Transferase</keyword>
<comment type="cofactor">
    <cofactor evidence="1 7">
        <name>(R)-lipoate</name>
        <dbReference type="ChEBI" id="CHEBI:83088"/>
    </cofactor>
</comment>
<feature type="region of interest" description="Disordered" evidence="8">
    <location>
        <begin position="79"/>
        <end position="129"/>
    </location>
</feature>
<sequence length="406" mass="43322">MSSHSVDITLPSFGADMAEGQLVKWLVKEGDRVHHGDVVAVVETHKGAIDLEVFQEGRILELLHQPVVSLPVGTVLARMEADPPPQSSEESPREAVPPASTTTAVAQSPSPPPSSAGPHAAAPPTDSAATGRRILASPLARRQARVAGLDLSQVRGSGPAGAVLGRDLPRQGEPAAVPADAEAIVEPDPMRQAIAAAMSRSKREIPHYYLSHELDLEPCLTWMARINARREPEQRLLLAALLIRATALTLAAFPQLNGHLLPQGYRPSKRVNVGHAISVRHGGVVVPAITGVDTLSLDQVMEALRDQAERARGGHLRGSELECATITITSLGERGCDSVYGVIYPPQVALVGFGRIRQQPMLQQGQWHTGRRMTATLSADHRVSDGLIGARFLGALAGRLLQPEEL</sequence>
<dbReference type="RefSeq" id="WP_136852678.1">
    <property type="nucleotide sequence ID" value="NZ_SWCI01000004.1"/>
</dbReference>
<dbReference type="InterPro" id="IPR050743">
    <property type="entry name" value="2-oxoacid_DH_E2_comp"/>
</dbReference>
<gene>
    <name evidence="11" type="ORF">FCL40_08220</name>
</gene>
<dbReference type="Pfam" id="PF00198">
    <property type="entry name" value="2-oxoacid_dh"/>
    <property type="match status" value="1"/>
</dbReference>
<dbReference type="InterPro" id="IPR023213">
    <property type="entry name" value="CAT-like_dom_sf"/>
</dbReference>
<dbReference type="InterPro" id="IPR000089">
    <property type="entry name" value="Biotin_lipoyl"/>
</dbReference>
<dbReference type="Gene3D" id="2.40.50.100">
    <property type="match status" value="1"/>
</dbReference>
<feature type="compositionally biased region" description="Low complexity" evidence="8">
    <location>
        <begin position="116"/>
        <end position="125"/>
    </location>
</feature>
<evidence type="ECO:0000256" key="7">
    <source>
        <dbReference type="RuleBase" id="RU003423"/>
    </source>
</evidence>
<dbReference type="EC" id="2.3.1.-" evidence="7"/>
<dbReference type="InterPro" id="IPR001078">
    <property type="entry name" value="2-oxoacid_DH_actylTfrase"/>
</dbReference>
<dbReference type="SUPFAM" id="SSF52777">
    <property type="entry name" value="CoA-dependent acyltransferases"/>
    <property type="match status" value="1"/>
</dbReference>
<dbReference type="Pfam" id="PF02817">
    <property type="entry name" value="E3_binding"/>
    <property type="match status" value="1"/>
</dbReference>
<comment type="subunit">
    <text evidence="3">Forms a 24-polypeptide structural core with octahedral symmetry.</text>
</comment>
<evidence type="ECO:0000313" key="11">
    <source>
        <dbReference type="EMBL" id="TKB49311.1"/>
    </source>
</evidence>
<dbReference type="PROSITE" id="PS00189">
    <property type="entry name" value="LIPOYL"/>
    <property type="match status" value="1"/>
</dbReference>
<dbReference type="EMBL" id="SWCI01000004">
    <property type="protein sequence ID" value="TKB49311.1"/>
    <property type="molecule type" value="Genomic_DNA"/>
</dbReference>
<dbReference type="Gene3D" id="4.10.320.10">
    <property type="entry name" value="E3-binding domain"/>
    <property type="match status" value="1"/>
</dbReference>
<proteinExistence type="inferred from homology"/>
<comment type="caution">
    <text evidence="11">The sequence shown here is derived from an EMBL/GenBank/DDBJ whole genome shotgun (WGS) entry which is preliminary data.</text>
</comment>
<dbReference type="GO" id="GO:0031405">
    <property type="term" value="F:lipoic acid binding"/>
    <property type="evidence" value="ECO:0007669"/>
    <property type="project" value="TreeGrafter"/>
</dbReference>